<dbReference type="SUPFAM" id="SSF52025">
    <property type="entry name" value="PA domain"/>
    <property type="match status" value="1"/>
</dbReference>
<dbReference type="InterPro" id="IPR046450">
    <property type="entry name" value="PA_dom_sf"/>
</dbReference>
<dbReference type="PANTHER" id="PTHR43806">
    <property type="entry name" value="PEPTIDASE S8"/>
    <property type="match status" value="1"/>
</dbReference>
<evidence type="ECO:0000313" key="16">
    <source>
        <dbReference type="Proteomes" id="UP000054248"/>
    </source>
</evidence>
<feature type="domain" description="C5a peptidase/Subtilisin-like protease SBT2-like Fn3-like" evidence="14">
    <location>
        <begin position="603"/>
        <end position="711"/>
    </location>
</feature>
<reference evidence="15 16" key="1">
    <citation type="submission" date="2014-04" db="EMBL/GenBank/DDBJ databases">
        <authorList>
            <consortium name="DOE Joint Genome Institute"/>
            <person name="Kuo A."/>
            <person name="Girlanda M."/>
            <person name="Perotto S."/>
            <person name="Kohler A."/>
            <person name="Nagy L.G."/>
            <person name="Floudas D."/>
            <person name="Copeland A."/>
            <person name="Barry K.W."/>
            <person name="Cichocki N."/>
            <person name="Veneault-Fourrey C."/>
            <person name="LaButti K."/>
            <person name="Lindquist E.A."/>
            <person name="Lipzen A."/>
            <person name="Lundell T."/>
            <person name="Morin E."/>
            <person name="Murat C."/>
            <person name="Sun H."/>
            <person name="Tunlid A."/>
            <person name="Henrissat B."/>
            <person name="Grigoriev I.V."/>
            <person name="Hibbett D.S."/>
            <person name="Martin F."/>
            <person name="Nordberg H.P."/>
            <person name="Cantor M.N."/>
            <person name="Hua S.X."/>
        </authorList>
    </citation>
    <scope>NUCLEOTIDE SEQUENCE [LARGE SCALE GENOMIC DNA]</scope>
    <source>
        <strain evidence="15 16">MUT 4182</strain>
    </source>
</reference>
<dbReference type="GO" id="GO:0004252">
    <property type="term" value="F:serine-type endopeptidase activity"/>
    <property type="evidence" value="ECO:0007669"/>
    <property type="project" value="UniProtKB-UniRule"/>
</dbReference>
<dbReference type="GO" id="GO:0016020">
    <property type="term" value="C:membrane"/>
    <property type="evidence" value="ECO:0007669"/>
    <property type="project" value="InterPro"/>
</dbReference>
<keyword evidence="7 9" id="KW-0720">Serine protease</keyword>
<feature type="domain" description="PA" evidence="13">
    <location>
        <begin position="379"/>
        <end position="452"/>
    </location>
</feature>
<feature type="active site" description="Charge relay system" evidence="8 9">
    <location>
        <position position="526"/>
    </location>
</feature>
<dbReference type="PRINTS" id="PR00723">
    <property type="entry name" value="SUBTILISIN"/>
</dbReference>
<evidence type="ECO:0000256" key="6">
    <source>
        <dbReference type="ARBA" id="ARBA00022801"/>
    </source>
</evidence>
<keyword evidence="2" id="KW-0134">Cell wall</keyword>
<evidence type="ECO:0000256" key="7">
    <source>
        <dbReference type="ARBA" id="ARBA00022825"/>
    </source>
</evidence>
<organism evidence="15 16">
    <name type="scientific">Tulasnella calospora MUT 4182</name>
    <dbReference type="NCBI Taxonomy" id="1051891"/>
    <lineage>
        <taxon>Eukaryota</taxon>
        <taxon>Fungi</taxon>
        <taxon>Dikarya</taxon>
        <taxon>Basidiomycota</taxon>
        <taxon>Agaricomycotina</taxon>
        <taxon>Agaricomycetes</taxon>
        <taxon>Cantharellales</taxon>
        <taxon>Tulasnellaceae</taxon>
        <taxon>Tulasnella</taxon>
    </lineage>
</organism>
<accession>A0A0C3K502</accession>
<dbReference type="InterPro" id="IPR023827">
    <property type="entry name" value="Peptidase_S8_Asp-AS"/>
</dbReference>
<dbReference type="InterPro" id="IPR000209">
    <property type="entry name" value="Peptidase_S8/S53_dom"/>
</dbReference>
<dbReference type="PANTHER" id="PTHR43806:SF66">
    <property type="entry name" value="SERIN ENDOPEPTIDASE"/>
    <property type="match status" value="1"/>
</dbReference>
<feature type="chain" id="PRO_5002166332" description="Peptidase S8/S53 domain-containing protein" evidence="11">
    <location>
        <begin position="20"/>
        <end position="922"/>
    </location>
</feature>
<dbReference type="PROSITE" id="PS00137">
    <property type="entry name" value="SUBTILASE_HIS"/>
    <property type="match status" value="1"/>
</dbReference>
<gene>
    <name evidence="15" type="ORF">M407DRAFT_33879</name>
</gene>
<evidence type="ECO:0000259" key="14">
    <source>
        <dbReference type="Pfam" id="PF06280"/>
    </source>
</evidence>
<evidence type="ECO:0000259" key="13">
    <source>
        <dbReference type="Pfam" id="PF02225"/>
    </source>
</evidence>
<evidence type="ECO:0000256" key="9">
    <source>
        <dbReference type="PROSITE-ProRule" id="PRU01240"/>
    </source>
</evidence>
<dbReference type="SUPFAM" id="SSF52743">
    <property type="entry name" value="Subtilisin-like"/>
    <property type="match status" value="1"/>
</dbReference>
<keyword evidence="6 9" id="KW-0378">Hydrolase</keyword>
<evidence type="ECO:0000256" key="2">
    <source>
        <dbReference type="ARBA" id="ARBA00022512"/>
    </source>
</evidence>
<feature type="domain" description="Peptidase S8/S53" evidence="12">
    <location>
        <begin position="158"/>
        <end position="568"/>
    </location>
</feature>
<evidence type="ECO:0008006" key="17">
    <source>
        <dbReference type="Google" id="ProtNLM"/>
    </source>
</evidence>
<dbReference type="EMBL" id="KN823556">
    <property type="protein sequence ID" value="KIO16473.1"/>
    <property type="molecule type" value="Genomic_DNA"/>
</dbReference>
<dbReference type="HOGENOM" id="CLU_003559_3_1_1"/>
<dbReference type="Pfam" id="PF06280">
    <property type="entry name" value="fn3_5"/>
    <property type="match status" value="1"/>
</dbReference>
<dbReference type="Pfam" id="PF02225">
    <property type="entry name" value="PA"/>
    <property type="match status" value="1"/>
</dbReference>
<dbReference type="Proteomes" id="UP000054248">
    <property type="component" value="Unassembled WGS sequence"/>
</dbReference>
<dbReference type="Gene3D" id="3.40.50.200">
    <property type="entry name" value="Peptidase S8/S53 domain"/>
    <property type="match status" value="2"/>
</dbReference>
<dbReference type="PROSITE" id="PS00136">
    <property type="entry name" value="SUBTILASE_ASP"/>
    <property type="match status" value="1"/>
</dbReference>
<dbReference type="OrthoDB" id="206201at2759"/>
<dbReference type="Pfam" id="PF00082">
    <property type="entry name" value="Peptidase_S8"/>
    <property type="match status" value="1"/>
</dbReference>
<dbReference type="CDD" id="cd07489">
    <property type="entry name" value="Peptidases_S8_5"/>
    <property type="match status" value="1"/>
</dbReference>
<dbReference type="PROSITE" id="PS51892">
    <property type="entry name" value="SUBTILASE"/>
    <property type="match status" value="1"/>
</dbReference>
<evidence type="ECO:0000256" key="10">
    <source>
        <dbReference type="RuleBase" id="RU003355"/>
    </source>
</evidence>
<dbReference type="InterPro" id="IPR023828">
    <property type="entry name" value="Peptidase_S8_Ser-AS"/>
</dbReference>
<feature type="signal peptide" evidence="11">
    <location>
        <begin position="1"/>
        <end position="19"/>
    </location>
</feature>
<dbReference type="PROSITE" id="PS00138">
    <property type="entry name" value="SUBTILASE_SER"/>
    <property type="match status" value="1"/>
</dbReference>
<keyword evidence="3" id="KW-0964">Secreted</keyword>
<feature type="active site" description="Charge relay system" evidence="8 9">
    <location>
        <position position="167"/>
    </location>
</feature>
<dbReference type="STRING" id="1051891.A0A0C3K502"/>
<dbReference type="InterPro" id="IPR036852">
    <property type="entry name" value="Peptidase_S8/S53_dom_sf"/>
</dbReference>
<dbReference type="Gene3D" id="3.50.30.30">
    <property type="match status" value="1"/>
</dbReference>
<protein>
    <recommendedName>
        <fullName evidence="17">Peptidase S8/S53 domain-containing protein</fullName>
    </recommendedName>
</protein>
<dbReference type="GO" id="GO:0005615">
    <property type="term" value="C:extracellular space"/>
    <property type="evidence" value="ECO:0007669"/>
    <property type="project" value="TreeGrafter"/>
</dbReference>
<dbReference type="InterPro" id="IPR010435">
    <property type="entry name" value="C5a/SBT2-like_Fn3"/>
</dbReference>
<evidence type="ECO:0000259" key="12">
    <source>
        <dbReference type="Pfam" id="PF00082"/>
    </source>
</evidence>
<evidence type="ECO:0000256" key="1">
    <source>
        <dbReference type="ARBA" id="ARBA00011073"/>
    </source>
</evidence>
<dbReference type="InterPro" id="IPR022398">
    <property type="entry name" value="Peptidase_S8_His-AS"/>
</dbReference>
<keyword evidence="5 11" id="KW-0732">Signal</keyword>
<evidence type="ECO:0000256" key="5">
    <source>
        <dbReference type="ARBA" id="ARBA00022729"/>
    </source>
</evidence>
<name>A0A0C3K502_9AGAM</name>
<evidence type="ECO:0000313" key="15">
    <source>
        <dbReference type="EMBL" id="KIO16473.1"/>
    </source>
</evidence>
<dbReference type="AlphaFoldDB" id="A0A0C3K502"/>
<reference evidence="16" key="2">
    <citation type="submission" date="2015-01" db="EMBL/GenBank/DDBJ databases">
        <title>Evolutionary Origins and Diversification of the Mycorrhizal Mutualists.</title>
        <authorList>
            <consortium name="DOE Joint Genome Institute"/>
            <consortium name="Mycorrhizal Genomics Consortium"/>
            <person name="Kohler A."/>
            <person name="Kuo A."/>
            <person name="Nagy L.G."/>
            <person name="Floudas D."/>
            <person name="Copeland A."/>
            <person name="Barry K.W."/>
            <person name="Cichocki N."/>
            <person name="Veneault-Fourrey C."/>
            <person name="LaButti K."/>
            <person name="Lindquist E.A."/>
            <person name="Lipzen A."/>
            <person name="Lundell T."/>
            <person name="Morin E."/>
            <person name="Murat C."/>
            <person name="Riley R."/>
            <person name="Ohm R."/>
            <person name="Sun H."/>
            <person name="Tunlid A."/>
            <person name="Henrissat B."/>
            <person name="Grigoriev I.V."/>
            <person name="Hibbett D.S."/>
            <person name="Martin F."/>
        </authorList>
    </citation>
    <scope>NUCLEOTIDE SEQUENCE [LARGE SCALE GENOMIC DNA]</scope>
    <source>
        <strain evidence="16">MUT 4182</strain>
    </source>
</reference>
<comment type="similarity">
    <text evidence="1 9 10">Belongs to the peptidase S8 family.</text>
</comment>
<evidence type="ECO:0000256" key="3">
    <source>
        <dbReference type="ARBA" id="ARBA00022525"/>
    </source>
</evidence>
<dbReference type="GO" id="GO:0006508">
    <property type="term" value="P:proteolysis"/>
    <property type="evidence" value="ECO:0007669"/>
    <property type="project" value="UniProtKB-KW"/>
</dbReference>
<keyword evidence="4 9" id="KW-0645">Protease</keyword>
<evidence type="ECO:0000256" key="11">
    <source>
        <dbReference type="SAM" id="SignalP"/>
    </source>
</evidence>
<evidence type="ECO:0000256" key="8">
    <source>
        <dbReference type="PIRSR" id="PIRSR615500-1"/>
    </source>
</evidence>
<dbReference type="InterPro" id="IPR003137">
    <property type="entry name" value="PA_domain"/>
</dbReference>
<dbReference type="InterPro" id="IPR050131">
    <property type="entry name" value="Peptidase_S8_subtilisin-like"/>
</dbReference>
<evidence type="ECO:0000256" key="4">
    <source>
        <dbReference type="ARBA" id="ARBA00022670"/>
    </source>
</evidence>
<dbReference type="InterPro" id="IPR015500">
    <property type="entry name" value="Peptidase_S8_subtilisin-rel"/>
</dbReference>
<sequence length="922" mass="99253">MHYLQAIIAAATSLSLVLATVDVHSLKSTIKTASKTVPGAYIVELEQPVDGLGRRSGENPHNALYTSLDKRAAKWSLRRQYDSPGIFVGVAIDVASERDLVALADISHVLSISPVYRRPRPKPVGSRRLNGKNTHALDNFAPHAMTGVDRLHAEGIFGEGIRVALIDSGVDYLHPALGGGFGPGFKVSHGTDFVGDEYTGNNDPVPDDDPIDCAGHGTHVAGILGADSNPYNFTGVAPQADIGMYKVFGCAGSVLDDVLIDAMLRAYHDRHEIISMSLGDDTIGWSEGAIGLIASRIAATGVILTVAASNSGQYGAFYLGSPSTGENVISVASVENTQLIVQEAQLSSGNFPIRYYSFEALDVSGSWPIYAISQDPKVEADACSPLPDSTPDLSKYIVIIRSGGCAFDDKAAHVKTRGAKYALFYDNIDEPIYLETPELVSAMISKEDGEYLVDQFVHRTSLMLSFPQNQPPSVIPSPIGGLISSFSSYGPTWDLEFKPSVGAPGGNILSTLPRSQGSYGILSGTSMATPFTAGVAALILQKQGRSKKNALGIRGLLESTAEPVPMSKKSTEPLQTLAQAGAGLLKAYEAVHTKTIVTPTELHLNDTAHSKTSHTITVKNTSNKAQKFKITHMPAGTMNPFDSEQKAYPYPVPIDTHYAKVTFKPSALVVQPGSSAKFVATIQPPRGVDPKNFPVYSGFLRVASGTSSVNVAYMGVVGKMKDMKILDRTPDYFGVVAPFLVDAGGDIQTGPETYRWENDSDYPWLAFRRLAGTPLLRIDLVSANAKLDTRGMDLVEAPENIGRSTPDQMRSRVMYPAGSMYKRPLVPELDARLPKQTGTFSKSPVLGNLLTRNYVGRHTYGSFEENGSGFFPLDTPTFSNGTTIPNGRYKILLRALKITGDAEKNSDYDTWLSPEVIIEHNE</sequence>
<dbReference type="InterPro" id="IPR034187">
    <property type="entry name" value="Peptidases_S8_5"/>
</dbReference>
<feature type="active site" description="Charge relay system" evidence="8 9">
    <location>
        <position position="216"/>
    </location>
</feature>
<keyword evidence="16" id="KW-1185">Reference proteome</keyword>
<proteinExistence type="inferred from homology"/>